<organism evidence="3 4">
    <name type="scientific">Glonium stellatum</name>
    <dbReference type="NCBI Taxonomy" id="574774"/>
    <lineage>
        <taxon>Eukaryota</taxon>
        <taxon>Fungi</taxon>
        <taxon>Dikarya</taxon>
        <taxon>Ascomycota</taxon>
        <taxon>Pezizomycotina</taxon>
        <taxon>Dothideomycetes</taxon>
        <taxon>Pleosporomycetidae</taxon>
        <taxon>Gloniales</taxon>
        <taxon>Gloniaceae</taxon>
        <taxon>Glonium</taxon>
    </lineage>
</organism>
<dbReference type="Gene3D" id="3.20.20.100">
    <property type="entry name" value="NADP-dependent oxidoreductase domain"/>
    <property type="match status" value="1"/>
</dbReference>
<reference evidence="3 4" key="1">
    <citation type="journal article" date="2016" name="Nat. Commun.">
        <title>Ectomycorrhizal ecology is imprinted in the genome of the dominant symbiotic fungus Cenococcum geophilum.</title>
        <authorList>
            <consortium name="DOE Joint Genome Institute"/>
            <person name="Peter M."/>
            <person name="Kohler A."/>
            <person name="Ohm R.A."/>
            <person name="Kuo A."/>
            <person name="Krutzmann J."/>
            <person name="Morin E."/>
            <person name="Arend M."/>
            <person name="Barry K.W."/>
            <person name="Binder M."/>
            <person name="Choi C."/>
            <person name="Clum A."/>
            <person name="Copeland A."/>
            <person name="Grisel N."/>
            <person name="Haridas S."/>
            <person name="Kipfer T."/>
            <person name="LaButti K."/>
            <person name="Lindquist E."/>
            <person name="Lipzen A."/>
            <person name="Maire R."/>
            <person name="Meier B."/>
            <person name="Mihaltcheva S."/>
            <person name="Molinier V."/>
            <person name="Murat C."/>
            <person name="Poggeler S."/>
            <person name="Quandt C.A."/>
            <person name="Sperisen C."/>
            <person name="Tritt A."/>
            <person name="Tisserant E."/>
            <person name="Crous P.W."/>
            <person name="Henrissat B."/>
            <person name="Nehls U."/>
            <person name="Egli S."/>
            <person name="Spatafora J.W."/>
            <person name="Grigoriev I.V."/>
            <person name="Martin F.M."/>
        </authorList>
    </citation>
    <scope>NUCLEOTIDE SEQUENCE [LARGE SCALE GENOMIC DNA]</scope>
    <source>
        <strain evidence="3 4">CBS 207.34</strain>
    </source>
</reference>
<feature type="domain" description="NADP-dependent oxidoreductase" evidence="2">
    <location>
        <begin position="12"/>
        <end position="305"/>
    </location>
</feature>
<gene>
    <name evidence="3" type="ORF">AOQ84DRAFT_77098</name>
</gene>
<proteinExistence type="predicted"/>
<dbReference type="PANTHER" id="PTHR43625">
    <property type="entry name" value="AFLATOXIN B1 ALDEHYDE REDUCTASE"/>
    <property type="match status" value="1"/>
</dbReference>
<protein>
    <submittedName>
        <fullName evidence="3">Putative aldo/keto reductase</fullName>
    </submittedName>
</protein>
<dbReference type="InterPro" id="IPR036812">
    <property type="entry name" value="NAD(P)_OxRdtase_dom_sf"/>
</dbReference>
<evidence type="ECO:0000313" key="4">
    <source>
        <dbReference type="Proteomes" id="UP000250140"/>
    </source>
</evidence>
<evidence type="ECO:0000259" key="2">
    <source>
        <dbReference type="Pfam" id="PF00248"/>
    </source>
</evidence>
<dbReference type="CDD" id="cd19077">
    <property type="entry name" value="AKR_AKR8A1-2"/>
    <property type="match status" value="1"/>
</dbReference>
<dbReference type="InterPro" id="IPR050791">
    <property type="entry name" value="Aldo-Keto_reductase"/>
</dbReference>
<dbReference type="GO" id="GO:0016491">
    <property type="term" value="F:oxidoreductase activity"/>
    <property type="evidence" value="ECO:0007669"/>
    <property type="project" value="UniProtKB-KW"/>
</dbReference>
<sequence length="325" mass="35555">MVKICGKEVGPVGYGMHTLTRRGFALEVEEGISILKATFDAGYRFWNGGMHYGTPEYNSLHLLNAYFTKYPEDADAVVISIKGAWDSTAFIPYCTPEGLMDSVETCLRILDGKKKIDIFEPTRLDKQIPIEAVVEVLGALAQSGDIGGVGLTEVNHETIKRAHAVYPIAAVEIELSLFSTEVLTNGIVKTCNELGIPVVAYAPFARGWLTGGLKSRGQLKEGDWRLKLARFNDEVWQANQAVVDALMKITERKGCGINELALAWVVKTGALPIPGSGRKEGIKANMEAAQLKLTDEDCEAIDEVLRHVKVHGERYGGSDQKFLDG</sequence>
<dbReference type="SUPFAM" id="SSF51430">
    <property type="entry name" value="NAD(P)-linked oxidoreductase"/>
    <property type="match status" value="1"/>
</dbReference>
<keyword evidence="4" id="KW-1185">Reference proteome</keyword>
<name>A0A8E2JR01_9PEZI</name>
<accession>A0A8E2JR01</accession>
<keyword evidence="1" id="KW-0560">Oxidoreductase</keyword>
<dbReference type="AlphaFoldDB" id="A0A8E2JR01"/>
<dbReference type="PANTHER" id="PTHR43625:SF78">
    <property type="entry name" value="PYRIDOXAL REDUCTASE-RELATED"/>
    <property type="match status" value="1"/>
</dbReference>
<dbReference type="Proteomes" id="UP000250140">
    <property type="component" value="Unassembled WGS sequence"/>
</dbReference>
<dbReference type="OrthoDB" id="37537at2759"/>
<dbReference type="EMBL" id="KV750071">
    <property type="protein sequence ID" value="OCL06440.1"/>
    <property type="molecule type" value="Genomic_DNA"/>
</dbReference>
<dbReference type="GO" id="GO:0005737">
    <property type="term" value="C:cytoplasm"/>
    <property type="evidence" value="ECO:0007669"/>
    <property type="project" value="TreeGrafter"/>
</dbReference>
<evidence type="ECO:0000313" key="3">
    <source>
        <dbReference type="EMBL" id="OCL06440.1"/>
    </source>
</evidence>
<evidence type="ECO:0000256" key="1">
    <source>
        <dbReference type="ARBA" id="ARBA00023002"/>
    </source>
</evidence>
<dbReference type="InterPro" id="IPR023210">
    <property type="entry name" value="NADP_OxRdtase_dom"/>
</dbReference>
<dbReference type="Pfam" id="PF00248">
    <property type="entry name" value="Aldo_ket_red"/>
    <property type="match status" value="1"/>
</dbReference>